<organism evidence="2 3">
    <name type="scientific">Lophium mytilinum</name>
    <dbReference type="NCBI Taxonomy" id="390894"/>
    <lineage>
        <taxon>Eukaryota</taxon>
        <taxon>Fungi</taxon>
        <taxon>Dikarya</taxon>
        <taxon>Ascomycota</taxon>
        <taxon>Pezizomycotina</taxon>
        <taxon>Dothideomycetes</taxon>
        <taxon>Pleosporomycetidae</taxon>
        <taxon>Mytilinidiales</taxon>
        <taxon>Mytilinidiaceae</taxon>
        <taxon>Lophium</taxon>
    </lineage>
</organism>
<dbReference type="EMBL" id="MU004187">
    <property type="protein sequence ID" value="KAF2497124.1"/>
    <property type="molecule type" value="Genomic_DNA"/>
</dbReference>
<feature type="signal peptide" evidence="1">
    <location>
        <begin position="1"/>
        <end position="24"/>
    </location>
</feature>
<evidence type="ECO:0000313" key="3">
    <source>
        <dbReference type="Proteomes" id="UP000799750"/>
    </source>
</evidence>
<name>A0A6A6QYH4_9PEZI</name>
<accession>A0A6A6QYH4</accession>
<gene>
    <name evidence="2" type="ORF">BU16DRAFT_560436</name>
</gene>
<reference evidence="2" key="1">
    <citation type="journal article" date="2020" name="Stud. Mycol.">
        <title>101 Dothideomycetes genomes: a test case for predicting lifestyles and emergence of pathogens.</title>
        <authorList>
            <person name="Haridas S."/>
            <person name="Albert R."/>
            <person name="Binder M."/>
            <person name="Bloem J."/>
            <person name="Labutti K."/>
            <person name="Salamov A."/>
            <person name="Andreopoulos B."/>
            <person name="Baker S."/>
            <person name="Barry K."/>
            <person name="Bills G."/>
            <person name="Bluhm B."/>
            <person name="Cannon C."/>
            <person name="Castanera R."/>
            <person name="Culley D."/>
            <person name="Daum C."/>
            <person name="Ezra D."/>
            <person name="Gonzalez J."/>
            <person name="Henrissat B."/>
            <person name="Kuo A."/>
            <person name="Liang C."/>
            <person name="Lipzen A."/>
            <person name="Lutzoni F."/>
            <person name="Magnuson J."/>
            <person name="Mondo S."/>
            <person name="Nolan M."/>
            <person name="Ohm R."/>
            <person name="Pangilinan J."/>
            <person name="Park H.-J."/>
            <person name="Ramirez L."/>
            <person name="Alfaro M."/>
            <person name="Sun H."/>
            <person name="Tritt A."/>
            <person name="Yoshinaga Y."/>
            <person name="Zwiers L.-H."/>
            <person name="Turgeon B."/>
            <person name="Goodwin S."/>
            <person name="Spatafora J."/>
            <person name="Crous P."/>
            <person name="Grigoriev I."/>
        </authorList>
    </citation>
    <scope>NUCLEOTIDE SEQUENCE</scope>
    <source>
        <strain evidence="2">CBS 269.34</strain>
    </source>
</reference>
<evidence type="ECO:0000256" key="1">
    <source>
        <dbReference type="SAM" id="SignalP"/>
    </source>
</evidence>
<dbReference type="Proteomes" id="UP000799750">
    <property type="component" value="Unassembled WGS sequence"/>
</dbReference>
<dbReference type="OrthoDB" id="3545468at2759"/>
<keyword evidence="1" id="KW-0732">Signal</keyword>
<proteinExistence type="predicted"/>
<feature type="chain" id="PRO_5025362678" description="Concanavalin A-like lectin/glucanase" evidence="1">
    <location>
        <begin position="25"/>
        <end position="225"/>
    </location>
</feature>
<protein>
    <recommendedName>
        <fullName evidence="4">Concanavalin A-like lectin/glucanase</fullName>
    </recommendedName>
</protein>
<sequence>MAMISNSVALAFATLLYSLPAALAVPDVTVSALPAGCSSYPGYDADTGVAGPWVLQTVSTDNTAIEGFSDTSVYSVAFSTKPELRWGSITFPNDNKYAKTPLQCQSDVLNARVPTDLTAAGAPTDYQWTPLVLSPYPYDAELMWKVNGDEVKIFEHYINGTKQDGVFLGGYDASTTWGFKYYPADQGSSGLDYFLIRLLGPDSADPTTGAALQANETTGFIKIYA</sequence>
<dbReference type="AlphaFoldDB" id="A0A6A6QYH4"/>
<evidence type="ECO:0008006" key="4">
    <source>
        <dbReference type="Google" id="ProtNLM"/>
    </source>
</evidence>
<evidence type="ECO:0000313" key="2">
    <source>
        <dbReference type="EMBL" id="KAF2497124.1"/>
    </source>
</evidence>
<keyword evidence="3" id="KW-1185">Reference proteome</keyword>